<keyword evidence="3" id="KW-0677">Repeat</keyword>
<evidence type="ECO:0000313" key="6">
    <source>
        <dbReference type="RefSeq" id="XP_030072624.1"/>
    </source>
</evidence>
<dbReference type="GeneID" id="115479048"/>
<keyword evidence="5" id="KW-1185">Reference proteome</keyword>
<dbReference type="InterPro" id="IPR001007">
    <property type="entry name" value="VWF_dom"/>
</dbReference>
<reference evidence="6" key="1">
    <citation type="submission" date="2025-08" db="UniProtKB">
        <authorList>
            <consortium name="RefSeq"/>
        </authorList>
    </citation>
    <scope>IDENTIFICATION</scope>
</reference>
<dbReference type="InterPro" id="IPR014853">
    <property type="entry name" value="VWF/SSPO/ZAN-like_Cys-rich_dom"/>
</dbReference>
<dbReference type="AlphaFoldDB" id="A0A6P7ZAA0"/>
<evidence type="ECO:0000313" key="5">
    <source>
        <dbReference type="Proteomes" id="UP000515156"/>
    </source>
</evidence>
<evidence type="ECO:0000259" key="4">
    <source>
        <dbReference type="PROSITE" id="PS51233"/>
    </source>
</evidence>
<evidence type="ECO:0000256" key="1">
    <source>
        <dbReference type="ARBA" id="ARBA00004613"/>
    </source>
</evidence>
<dbReference type="SMART" id="SM00832">
    <property type="entry name" value="C8"/>
    <property type="match status" value="1"/>
</dbReference>
<dbReference type="Proteomes" id="UP000515156">
    <property type="component" value="Chromosome 10"/>
</dbReference>
<dbReference type="SMART" id="SM00216">
    <property type="entry name" value="VWD"/>
    <property type="match status" value="1"/>
</dbReference>
<dbReference type="InterPro" id="IPR058753">
    <property type="entry name" value="TIL_OTOGL_Mucin"/>
</dbReference>
<dbReference type="Pfam" id="PF25962">
    <property type="entry name" value="TIL_OTOGL_Mucin"/>
    <property type="match status" value="1"/>
</dbReference>
<dbReference type="Pfam" id="PF23244">
    <property type="entry name" value="VWF"/>
    <property type="match status" value="1"/>
</dbReference>
<comment type="subcellular location">
    <subcellularLocation>
        <location evidence="1">Secreted</location>
    </subcellularLocation>
</comment>
<keyword evidence="2" id="KW-0964">Secreted</keyword>
<dbReference type="SUPFAM" id="SSF57603">
    <property type="entry name" value="FnI-like domain"/>
    <property type="match status" value="1"/>
</dbReference>
<accession>A0A6P7ZAA0</accession>
<proteinExistence type="predicted"/>
<dbReference type="KEGG" id="muo:115479048"/>
<evidence type="ECO:0000256" key="3">
    <source>
        <dbReference type="ARBA" id="ARBA00022737"/>
    </source>
</evidence>
<dbReference type="RefSeq" id="XP_030072624.1">
    <property type="nucleotide sequence ID" value="XM_030216764.1"/>
</dbReference>
<dbReference type="Pfam" id="PF00094">
    <property type="entry name" value="VWD"/>
    <property type="match status" value="1"/>
</dbReference>
<dbReference type="Pfam" id="PF08742">
    <property type="entry name" value="C8"/>
    <property type="match status" value="1"/>
</dbReference>
<dbReference type="PANTHER" id="PTHR47246">
    <property type="entry name" value="MUCIN-19"/>
    <property type="match status" value="1"/>
</dbReference>
<feature type="domain" description="VWFD" evidence="4">
    <location>
        <begin position="53"/>
        <end position="231"/>
    </location>
</feature>
<dbReference type="PROSITE" id="PS51233">
    <property type="entry name" value="VWFD"/>
    <property type="match status" value="1"/>
</dbReference>
<dbReference type="InterPro" id="IPR001846">
    <property type="entry name" value="VWF_type-D"/>
</dbReference>
<dbReference type="OrthoDB" id="6262482at2759"/>
<dbReference type="SMART" id="SM00215">
    <property type="entry name" value="VWC_out"/>
    <property type="match status" value="1"/>
</dbReference>
<protein>
    <submittedName>
        <fullName evidence="6">Mucin-19-like</fullName>
    </submittedName>
</protein>
<dbReference type="PANTHER" id="PTHR47246:SF1">
    <property type="entry name" value="MUCIN-19"/>
    <property type="match status" value="1"/>
</dbReference>
<dbReference type="InParanoid" id="A0A6P7ZAA0"/>
<name>A0A6P7ZAA0_9AMPH</name>
<evidence type="ECO:0000256" key="2">
    <source>
        <dbReference type="ARBA" id="ARBA00022525"/>
    </source>
</evidence>
<gene>
    <name evidence="6" type="primary">LOC115479048</name>
</gene>
<sequence>MVRNSNGKCVPLSQCPCVFGGEEYNDGETTMSNCNKCVCKQGTWQCTENECKSTCSIFGDGHTQTFDGKWYHFNGVCKYTVVTDYCGEAEGSFQIVTQSIACCEGGVTCARTVTIMLPEKNIVLEDGKVTVVATNSTAAGAEDDEPLITKGLNIERVGLSTYVGVDGIFSLQWDQSTRFSVTLETGYKGKVCGLCGNNNGDMKDDFTTRQNSVEAGSLIFANTWKTETNCKDTETEIFPCDKNPYCKLEAEKKCSIIKESTFQSCHSKVPPDSYYDACKRDACICGMQNKDSGLCNTIAMYAQACNNAGACIDWRSPTLCPIYCDYYNSPGDYRWHYEPCGTIKSKTCNDQFVGQKFSNVVEGCFAKCPAKAPYLDTNLMKCVSQPQCSCFYKDVVPAGSTVTSDQRDT</sequence>
<dbReference type="GO" id="GO:0005576">
    <property type="term" value="C:extracellular region"/>
    <property type="evidence" value="ECO:0007669"/>
    <property type="project" value="UniProtKB-SubCell"/>
</dbReference>
<organism evidence="5 6">
    <name type="scientific">Microcaecilia unicolor</name>
    <dbReference type="NCBI Taxonomy" id="1415580"/>
    <lineage>
        <taxon>Eukaryota</taxon>
        <taxon>Metazoa</taxon>
        <taxon>Chordata</taxon>
        <taxon>Craniata</taxon>
        <taxon>Vertebrata</taxon>
        <taxon>Euteleostomi</taxon>
        <taxon>Amphibia</taxon>
        <taxon>Gymnophiona</taxon>
        <taxon>Siphonopidae</taxon>
        <taxon>Microcaecilia</taxon>
    </lineage>
</organism>